<feature type="transmembrane region" description="Helical" evidence="13">
    <location>
        <begin position="506"/>
        <end position="522"/>
    </location>
</feature>
<dbReference type="InterPro" id="IPR037671">
    <property type="entry name" value="PIGN_N"/>
</dbReference>
<sequence>MLSRETLLIIGVIFHVIYLFSIFDIYFTSPLVHGMTPHKSPIHPPADRLVLIVGDGLRADKLFELDEQGQTRAPFLRDILQNNGTWGISHTRVPTESRPGHVAIIAGFYEDVSAVTTGWTLNPVNFDSVFNQSQHTWSFGSPDILPMFQHGASDKEKIETYMYPPEYEDFAGEASRLDIWVFDHVKELFKNASTNPELDNMLRQKKVVFFLHLLGLDTNGHGFRPSSKEYLENIKLVDNGIKEMVNLIEDFYHDGKTSYIFTADHGMNNRGAHGDGHPDNTRTPIVAWGAGIRQPIHSGLGHDEYSSNWGLSTLQRDDILQADIAPLMAHLIGIDIPVNSVGELPLSYLNANGSTKAEAAFTNARQILEQLRVKHSEKEQHELFFRPYPGLVGQHDPTLLTSEIKMLIADKDYELAEKKSKELIELSLRGLRYYQTYDWLFLRTIITIGYVGWCIFCLEFVIRHFVLFSNEEMSSHLKYRILIDFMSIITMAAVFAMIYLQKMPKMYYLYVLFPIFFWNQILRNYRSLIGALRLCLRSGVTKSLMMVIGSLLFLEALVGSYFHREVLSAIFIGLSAWPCVMPSYVRQEKGKLTTAWSLFCILTSVFTLLPVEKGENIEQVIAGGAVAIITGTWLLWKLNKLNRITKKQKIIIYIQLCMIAGSMVIVYSTSISLKNREGLPELNQIASWFIIAISSVFPFVYRGSSHDDYLARLLVICLAFTPLMTLLSISYELLFYVFFCSTVLLWMEIERSLYKHSRYSVVRALKPSDGRAAVLFLFFVNVAFFGTGNVASLSSFSLESVYRFTTVFNPFLMGALLILKILIPFFVISSVLGIISSSLDLQPFTLFLIVMSITDIQTINFFYFVTDYGSWLEIGTSISHFCISELFIIFTIILFLLSRTLVGHLALPKLKRIVDRMKPKSK</sequence>
<evidence type="ECO:0000256" key="4">
    <source>
        <dbReference type="ARBA" id="ARBA00020831"/>
    </source>
</evidence>
<dbReference type="Proteomes" id="UP000242254">
    <property type="component" value="Unassembled WGS sequence"/>
</dbReference>
<evidence type="ECO:0000256" key="10">
    <source>
        <dbReference type="ARBA" id="ARBA00023136"/>
    </source>
</evidence>
<dbReference type="InterPro" id="IPR017852">
    <property type="entry name" value="GPI_EtnP_transferase_1_C"/>
</dbReference>
<feature type="transmembrane region" description="Helical" evidence="13">
    <location>
        <begin position="568"/>
        <end position="585"/>
    </location>
</feature>
<organism evidence="15 16">
    <name type="scientific">Rhizopus microsporus ATCC 52813</name>
    <dbReference type="NCBI Taxonomy" id="1340429"/>
    <lineage>
        <taxon>Eukaryota</taxon>
        <taxon>Fungi</taxon>
        <taxon>Fungi incertae sedis</taxon>
        <taxon>Mucoromycota</taxon>
        <taxon>Mucoromycotina</taxon>
        <taxon>Mucoromycetes</taxon>
        <taxon>Mucorales</taxon>
        <taxon>Mucorineae</taxon>
        <taxon>Rhizopodaceae</taxon>
        <taxon>Rhizopus</taxon>
    </lineage>
</organism>
<comment type="caution">
    <text evidence="13">Lacks conserved residue(s) required for the propagation of feature annotation.</text>
</comment>
<dbReference type="EMBL" id="KZ303853">
    <property type="protein sequence ID" value="PHZ10980.1"/>
    <property type="molecule type" value="Genomic_DNA"/>
</dbReference>
<comment type="similarity">
    <text evidence="3 13">Belongs to the PIGG/PIGN/PIGO family. PIGN subfamily.</text>
</comment>
<gene>
    <name evidence="15" type="ORF">RHIMIDRAFT_239134</name>
</gene>
<reference evidence="15 16" key="1">
    <citation type="journal article" date="2016" name="Proc. Natl. Acad. Sci. U.S.A.">
        <title>Lipid metabolic changes in an early divergent fungus govern the establishment of a mutualistic symbiosis with endobacteria.</title>
        <authorList>
            <person name="Lastovetsky O.A."/>
            <person name="Gaspar M.L."/>
            <person name="Mondo S.J."/>
            <person name="LaButti K.M."/>
            <person name="Sandor L."/>
            <person name="Grigoriev I.V."/>
            <person name="Henry S.A."/>
            <person name="Pawlowska T.E."/>
        </authorList>
    </citation>
    <scope>NUCLEOTIDE SEQUENCE [LARGE SCALE GENOMIC DNA]</scope>
    <source>
        <strain evidence="15 16">ATCC 52813</strain>
    </source>
</reference>
<feature type="transmembrane region" description="Helical" evidence="13">
    <location>
        <begin position="592"/>
        <end position="611"/>
    </location>
</feature>
<evidence type="ECO:0000256" key="8">
    <source>
        <dbReference type="ARBA" id="ARBA00022824"/>
    </source>
</evidence>
<dbReference type="CDD" id="cd16020">
    <property type="entry name" value="GPI_EPT_1"/>
    <property type="match status" value="1"/>
</dbReference>
<dbReference type="GO" id="GO:0005789">
    <property type="term" value="C:endoplasmic reticulum membrane"/>
    <property type="evidence" value="ECO:0007669"/>
    <property type="project" value="UniProtKB-SubCell"/>
</dbReference>
<dbReference type="Gene3D" id="3.40.720.10">
    <property type="entry name" value="Alkaline Phosphatase, subunit A"/>
    <property type="match status" value="1"/>
</dbReference>
<dbReference type="FunFam" id="3.40.720.10:FF:000015">
    <property type="entry name" value="GPI ethanolamine phosphate transferase 1"/>
    <property type="match status" value="1"/>
</dbReference>
<comment type="subcellular location">
    <subcellularLocation>
        <location evidence="1 13">Endoplasmic reticulum membrane</location>
        <topology evidence="1 13">Multi-pass membrane protein</topology>
    </subcellularLocation>
</comment>
<dbReference type="InterPro" id="IPR017850">
    <property type="entry name" value="Alkaline_phosphatase_core_sf"/>
</dbReference>
<dbReference type="AlphaFoldDB" id="A0A2G4SQE8"/>
<evidence type="ECO:0000259" key="14">
    <source>
        <dbReference type="Pfam" id="PF04987"/>
    </source>
</evidence>
<dbReference type="STRING" id="1340429.A0A2G4SQE8"/>
<feature type="transmembrane region" description="Helical" evidence="13">
    <location>
        <begin position="811"/>
        <end position="834"/>
    </location>
</feature>
<dbReference type="Pfam" id="PF01663">
    <property type="entry name" value="Phosphodiest"/>
    <property type="match status" value="1"/>
</dbReference>
<keyword evidence="16" id="KW-1185">Reference proteome</keyword>
<keyword evidence="9 13" id="KW-1133">Transmembrane helix</keyword>
<evidence type="ECO:0000256" key="13">
    <source>
        <dbReference type="RuleBase" id="RU367138"/>
    </source>
</evidence>
<dbReference type="GO" id="GO:0051377">
    <property type="term" value="F:mannose-ethanolamine phosphotransferase activity"/>
    <property type="evidence" value="ECO:0007669"/>
    <property type="project" value="UniProtKB-UniRule"/>
</dbReference>
<dbReference type="EC" id="2.-.-.-" evidence="13"/>
<evidence type="ECO:0000256" key="7">
    <source>
        <dbReference type="ARBA" id="ARBA00022692"/>
    </source>
</evidence>
<dbReference type="GeneID" id="35440098"/>
<keyword evidence="5 13" id="KW-0337">GPI-anchor biosynthesis</keyword>
<dbReference type="GO" id="GO:0006506">
    <property type="term" value="P:GPI anchor biosynthetic process"/>
    <property type="evidence" value="ECO:0007669"/>
    <property type="project" value="UniProtKB-UniPathway"/>
</dbReference>
<dbReference type="SUPFAM" id="SSF53649">
    <property type="entry name" value="Alkaline phosphatase-like"/>
    <property type="match status" value="1"/>
</dbReference>
<dbReference type="UniPathway" id="UPA00196"/>
<evidence type="ECO:0000256" key="6">
    <source>
        <dbReference type="ARBA" id="ARBA00022679"/>
    </source>
</evidence>
<evidence type="ECO:0000256" key="5">
    <source>
        <dbReference type="ARBA" id="ARBA00022502"/>
    </source>
</evidence>
<protein>
    <recommendedName>
        <fullName evidence="4 13">GPI ethanolamine phosphate transferase 1</fullName>
        <ecNumber evidence="13">2.-.-.-</ecNumber>
    </recommendedName>
</protein>
<dbReference type="PANTHER" id="PTHR12250">
    <property type="entry name" value="PHOSPHATIDYLINOSITOL GLYCAN, CLASS N"/>
    <property type="match status" value="1"/>
</dbReference>
<dbReference type="Pfam" id="PF04987">
    <property type="entry name" value="PigN"/>
    <property type="match status" value="1"/>
</dbReference>
<feature type="transmembrane region" description="Helical" evidence="13">
    <location>
        <begin position="886"/>
        <end position="907"/>
    </location>
</feature>
<evidence type="ECO:0000256" key="2">
    <source>
        <dbReference type="ARBA" id="ARBA00004687"/>
    </source>
</evidence>
<feature type="transmembrane region" description="Helical" evidence="13">
    <location>
        <begin position="617"/>
        <end position="638"/>
    </location>
</feature>
<evidence type="ECO:0000256" key="3">
    <source>
        <dbReference type="ARBA" id="ARBA00008400"/>
    </source>
</evidence>
<comment type="function">
    <text evidence="12 13">Ethanolamine phosphate transferase involved in glycosylphosphatidylinositol-anchor biosynthesis. Transfers ethanolamine phosphate to the first alpha-1,4-linked mannose of the glycosylphosphatidylinositol precursor of GPI-anchor.</text>
</comment>
<evidence type="ECO:0000256" key="9">
    <source>
        <dbReference type="ARBA" id="ARBA00022989"/>
    </source>
</evidence>
<evidence type="ECO:0000256" key="11">
    <source>
        <dbReference type="ARBA" id="ARBA00023180"/>
    </source>
</evidence>
<feature type="transmembrane region" description="Helical" evidence="13">
    <location>
        <begin position="439"/>
        <end position="461"/>
    </location>
</feature>
<name>A0A2G4SQE8_RHIZD</name>
<evidence type="ECO:0000313" key="16">
    <source>
        <dbReference type="Proteomes" id="UP000242254"/>
    </source>
</evidence>
<feature type="transmembrane region" description="Helical" evidence="13">
    <location>
        <begin position="543"/>
        <end position="562"/>
    </location>
</feature>
<keyword evidence="7 13" id="KW-0812">Transmembrane</keyword>
<feature type="transmembrane region" description="Helical" evidence="13">
    <location>
        <begin position="650"/>
        <end position="673"/>
    </location>
</feature>
<dbReference type="InterPro" id="IPR002591">
    <property type="entry name" value="Phosphodiest/P_Trfase"/>
</dbReference>
<keyword evidence="8 13" id="KW-0256">Endoplasmic reticulum</keyword>
<keyword evidence="11" id="KW-0325">Glycoprotein</keyword>
<keyword evidence="6 13" id="KW-0808">Transferase</keyword>
<feature type="transmembrane region" description="Helical" evidence="13">
    <location>
        <begin position="7"/>
        <end position="27"/>
    </location>
</feature>
<dbReference type="PANTHER" id="PTHR12250:SF0">
    <property type="entry name" value="GPI ETHANOLAMINE PHOSPHATE TRANSFERASE 1"/>
    <property type="match status" value="1"/>
</dbReference>
<feature type="transmembrane region" description="Helical" evidence="13">
    <location>
        <begin position="709"/>
        <end position="727"/>
    </location>
</feature>
<feature type="transmembrane region" description="Helical" evidence="13">
    <location>
        <begin position="733"/>
        <end position="749"/>
    </location>
</feature>
<feature type="transmembrane region" description="Helical" evidence="13">
    <location>
        <begin position="770"/>
        <end position="791"/>
    </location>
</feature>
<accession>A0A2G4SQE8</accession>
<feature type="transmembrane region" description="Helical" evidence="13">
    <location>
        <begin position="846"/>
        <end position="866"/>
    </location>
</feature>
<evidence type="ECO:0000256" key="1">
    <source>
        <dbReference type="ARBA" id="ARBA00004477"/>
    </source>
</evidence>
<proteinExistence type="inferred from homology"/>
<keyword evidence="10 13" id="KW-0472">Membrane</keyword>
<feature type="transmembrane region" description="Helical" evidence="13">
    <location>
        <begin position="481"/>
        <end position="500"/>
    </location>
</feature>
<evidence type="ECO:0000313" key="15">
    <source>
        <dbReference type="EMBL" id="PHZ10980.1"/>
    </source>
</evidence>
<feature type="domain" description="GPI ethanolamine phosphate transferase 1 C-terminal" evidence="14">
    <location>
        <begin position="429"/>
        <end position="870"/>
    </location>
</feature>
<feature type="transmembrane region" description="Helical" evidence="13">
    <location>
        <begin position="685"/>
        <end position="702"/>
    </location>
</feature>
<evidence type="ECO:0000256" key="12">
    <source>
        <dbReference type="ARBA" id="ARBA00024850"/>
    </source>
</evidence>
<dbReference type="RefSeq" id="XP_023464688.1">
    <property type="nucleotide sequence ID" value="XM_023609108.1"/>
</dbReference>
<comment type="pathway">
    <text evidence="2 13">Glycolipid biosynthesis; glycosylphosphatidylinositol-anchor biosynthesis.</text>
</comment>
<dbReference type="InterPro" id="IPR007070">
    <property type="entry name" value="GPI_EtnP_transferase_1"/>
</dbReference>